<dbReference type="GO" id="GO:0030246">
    <property type="term" value="F:carbohydrate binding"/>
    <property type="evidence" value="ECO:0007669"/>
    <property type="project" value="InterPro"/>
</dbReference>
<comment type="similarity">
    <text evidence="2">Belongs to the polysaccharide lyase 8 family.</text>
</comment>
<feature type="signal peptide" evidence="8">
    <location>
        <begin position="1"/>
        <end position="19"/>
    </location>
</feature>
<dbReference type="SUPFAM" id="SSF74650">
    <property type="entry name" value="Galactose mutarotase-like"/>
    <property type="match status" value="1"/>
</dbReference>
<sequence length="694" mass="80710">MKKLLLILCCFVFVGFCKADEIEVIKQRIAEWNWSNDINRTEIIRDAQKWTQTLQADQQWQDVDYKNPTRAIWTAFQHLKRVKEMTIAYTAPWSSLRNDEKTFEAIQNGLLFWNKAKMKNINWWWNEIEAPRTIGVILIMLERNNGKQLPGELFSSLVKQMDYKRTNGVTGVNLADFDTHIFYSGLLNQNEEEIRKGLENIFSINKATIKEGVQFDNSYAQHEIMLHIFGYGTEYLKVETYIGAMVADTKFAMKGEQLRTFTNFIARTLIPQIRGRYTNWTSFGRQIAREDFTDMKWLAPYFEKLILMDKMNTSIYQDAIERINQKKKPNFHIAELQKHYWNTDFTFYQNPVYQFSVRMSSKYTQQAETDLNGENKKGGNRSIGSYALLQDGTEYYNIYPVWDWRKIPGTTTLENYPLPDTKYLTPGKSVFAGGVSDGKTGVSAFLQDQFEVKAQKSWFMFGKEIVCVGNQIFTDKDDEVLTTVEQNFFKDKVTYRNCVDKYEVKEGQLVNSNDQQILLHRNTAYIFPEKTNLTISSQIQKGTWKELTELGSTEEKQSAVFKLWINHGKKVNNGSYQYFIVPGIRNVNRAKKITADFTIWNQKDVHAVYQKSSKKLMLVFFRPGEIELMGQMIKADRACTLLIENLEAQNPEVFVSDPSRKEKEVNLGIGKENIHINLPTDRAFAGSSVHYKNK</sequence>
<reference evidence="12 13" key="1">
    <citation type="submission" date="2016-06" db="EMBL/GenBank/DDBJ databases">
        <title>Revisiting the taxonomy of the Elizabethkingia Genus based on Whole-Genome Sequencing, Optical Mapping, and MALDI-TOF.</title>
        <authorList>
            <person name="Nicholson A.C."/>
        </authorList>
    </citation>
    <scope>NUCLEOTIDE SEQUENCE [LARGE SCALE GENOMIC DNA]</scope>
    <source>
        <strain evidence="12 13">G4070</strain>
    </source>
</reference>
<dbReference type="RefSeq" id="WP_078771148.1">
    <property type="nucleotide sequence ID" value="NZ_CBCSBR010000007.1"/>
</dbReference>
<evidence type="ECO:0000256" key="6">
    <source>
        <dbReference type="ARBA" id="ARBA00023239"/>
    </source>
</evidence>
<keyword evidence="5" id="KW-0106">Calcium</keyword>
<evidence type="ECO:0000313" key="13">
    <source>
        <dbReference type="Proteomes" id="UP000190813"/>
    </source>
</evidence>
<comment type="cofactor">
    <cofactor evidence="1">
        <name>Ca(2+)</name>
        <dbReference type="ChEBI" id="CHEBI:29108"/>
    </cofactor>
</comment>
<evidence type="ECO:0000259" key="10">
    <source>
        <dbReference type="Pfam" id="PF02884"/>
    </source>
</evidence>
<keyword evidence="6" id="KW-0456">Lyase</keyword>
<evidence type="ECO:0000256" key="8">
    <source>
        <dbReference type="SAM" id="SignalP"/>
    </source>
</evidence>
<evidence type="ECO:0000256" key="4">
    <source>
        <dbReference type="ARBA" id="ARBA00022729"/>
    </source>
</evidence>
<evidence type="ECO:0000259" key="9">
    <source>
        <dbReference type="Pfam" id="PF02278"/>
    </source>
</evidence>
<dbReference type="InterPro" id="IPR011071">
    <property type="entry name" value="Lyase_8-like_C"/>
</dbReference>
<evidence type="ECO:0000256" key="7">
    <source>
        <dbReference type="PIRSR" id="PIRSR638970-1"/>
    </source>
</evidence>
<evidence type="ECO:0000256" key="3">
    <source>
        <dbReference type="ARBA" id="ARBA00011245"/>
    </source>
</evidence>
<protein>
    <submittedName>
        <fullName evidence="12">Silent information regulator protein Sir2</fullName>
    </submittedName>
</protein>
<evidence type="ECO:0000256" key="5">
    <source>
        <dbReference type="ARBA" id="ARBA00022837"/>
    </source>
</evidence>
<dbReference type="Gene3D" id="2.70.98.10">
    <property type="match status" value="1"/>
</dbReference>
<dbReference type="GO" id="GO:0016837">
    <property type="term" value="F:carbon-oxygen lyase activity, acting on polysaccharides"/>
    <property type="evidence" value="ECO:0007669"/>
    <property type="project" value="UniProtKB-ARBA"/>
</dbReference>
<dbReference type="InterPro" id="IPR012970">
    <property type="entry name" value="Lyase_8_alpha_N"/>
</dbReference>
<feature type="domain" description="Polysaccharide lyase family 8 central" evidence="9">
    <location>
        <begin position="338"/>
        <end position="584"/>
    </location>
</feature>
<evidence type="ECO:0000256" key="1">
    <source>
        <dbReference type="ARBA" id="ARBA00001913"/>
    </source>
</evidence>
<dbReference type="SUPFAM" id="SSF49863">
    <property type="entry name" value="Hyaluronate lyase-like, C-terminal domain"/>
    <property type="match status" value="1"/>
</dbReference>
<gene>
    <name evidence="12" type="ORF">BAZ10_15675</name>
</gene>
<dbReference type="Pfam" id="PF02278">
    <property type="entry name" value="Lyase_8"/>
    <property type="match status" value="1"/>
</dbReference>
<evidence type="ECO:0000259" key="11">
    <source>
        <dbReference type="Pfam" id="PF08124"/>
    </source>
</evidence>
<proteinExistence type="inferred from homology"/>
<name>A0A1T3MSK5_9FLAO</name>
<feature type="chain" id="PRO_5010563953" evidence="8">
    <location>
        <begin position="20"/>
        <end position="694"/>
    </location>
</feature>
<dbReference type="GO" id="GO:0005975">
    <property type="term" value="P:carbohydrate metabolic process"/>
    <property type="evidence" value="ECO:0007669"/>
    <property type="project" value="InterPro"/>
</dbReference>
<feature type="active site" evidence="7">
    <location>
        <position position="222"/>
    </location>
</feature>
<evidence type="ECO:0000313" key="12">
    <source>
        <dbReference type="EMBL" id="OPC67496.1"/>
    </source>
</evidence>
<dbReference type="SUPFAM" id="SSF48230">
    <property type="entry name" value="Chondroitin AC/alginate lyase"/>
    <property type="match status" value="1"/>
</dbReference>
<dbReference type="PANTHER" id="PTHR38481">
    <property type="entry name" value="HYALURONATE LYASE"/>
    <property type="match status" value="1"/>
</dbReference>
<comment type="subunit">
    <text evidence="3">Monomer.</text>
</comment>
<keyword evidence="4 8" id="KW-0732">Signal</keyword>
<dbReference type="Pfam" id="PF08124">
    <property type="entry name" value="Lyase_8_N"/>
    <property type="match status" value="1"/>
</dbReference>
<evidence type="ECO:0000256" key="2">
    <source>
        <dbReference type="ARBA" id="ARBA00006699"/>
    </source>
</evidence>
<feature type="active site" evidence="7">
    <location>
        <position position="231"/>
    </location>
</feature>
<feature type="domain" description="Polysaccharide lyase 8 N-terminal alpha-helical" evidence="11">
    <location>
        <begin position="42"/>
        <end position="316"/>
    </location>
</feature>
<dbReference type="EMBL" id="MAHX01000007">
    <property type="protein sequence ID" value="OPC67496.1"/>
    <property type="molecule type" value="Genomic_DNA"/>
</dbReference>
<feature type="domain" description="Polysaccharide lyase family 8 C-terminal" evidence="10">
    <location>
        <begin position="601"/>
        <end position="665"/>
    </location>
</feature>
<dbReference type="Proteomes" id="UP000190813">
    <property type="component" value="Unassembled WGS sequence"/>
</dbReference>
<accession>A0A1T3MSK5</accession>
<dbReference type="InterPro" id="IPR003159">
    <property type="entry name" value="Lyase_8_central_dom"/>
</dbReference>
<organism evidence="12 13">
    <name type="scientific">Elizabethkingia occulta</name>
    <dbReference type="NCBI Taxonomy" id="1867263"/>
    <lineage>
        <taxon>Bacteria</taxon>
        <taxon>Pseudomonadati</taxon>
        <taxon>Bacteroidota</taxon>
        <taxon>Flavobacteriia</taxon>
        <taxon>Flavobacteriales</taxon>
        <taxon>Weeksellaceae</taxon>
        <taxon>Elizabethkingia</taxon>
    </lineage>
</organism>
<dbReference type="Gene3D" id="1.50.10.100">
    <property type="entry name" value="Chondroitin AC/alginate lyase"/>
    <property type="match status" value="1"/>
</dbReference>
<dbReference type="InterPro" id="IPR014718">
    <property type="entry name" value="GH-type_carb-bd"/>
</dbReference>
<dbReference type="InterPro" id="IPR008929">
    <property type="entry name" value="Chondroitin_lyas"/>
</dbReference>
<dbReference type="Pfam" id="PF02884">
    <property type="entry name" value="Lyase_8_C"/>
    <property type="match status" value="1"/>
</dbReference>
<dbReference type="GO" id="GO:0005576">
    <property type="term" value="C:extracellular region"/>
    <property type="evidence" value="ECO:0007669"/>
    <property type="project" value="InterPro"/>
</dbReference>
<comment type="caution">
    <text evidence="12">The sequence shown here is derived from an EMBL/GenBank/DDBJ whole genome shotgun (WGS) entry which is preliminary data.</text>
</comment>
<dbReference type="AlphaFoldDB" id="A0A1T3MSK5"/>
<dbReference type="InterPro" id="IPR038970">
    <property type="entry name" value="Lyase_8"/>
</dbReference>
<dbReference type="InterPro" id="IPR004103">
    <property type="entry name" value="Lyase_8_C"/>
</dbReference>
<dbReference type="PANTHER" id="PTHR38481:SF1">
    <property type="entry name" value="HYALURONATE LYASE"/>
    <property type="match status" value="1"/>
</dbReference>
<dbReference type="Gene3D" id="2.60.220.10">
    <property type="entry name" value="Polysaccharide lyase family 8-like, C-terminal"/>
    <property type="match status" value="1"/>
</dbReference>
<feature type="active site" evidence="7">
    <location>
        <position position="285"/>
    </location>
</feature>
<keyword evidence="13" id="KW-1185">Reference proteome</keyword>
<dbReference type="InterPro" id="IPR011013">
    <property type="entry name" value="Gal_mutarotase_sf_dom"/>
</dbReference>